<evidence type="ECO:0000313" key="3">
    <source>
        <dbReference type="Proteomes" id="UP001353858"/>
    </source>
</evidence>
<dbReference type="Pfam" id="PF13679">
    <property type="entry name" value="Methyltransf_32"/>
    <property type="match status" value="1"/>
</dbReference>
<name>A0AAN7SS79_9COLE</name>
<dbReference type="InterPro" id="IPR025714">
    <property type="entry name" value="Methyltranfer_dom"/>
</dbReference>
<dbReference type="PANTHER" id="PTHR12496">
    <property type="entry name" value="CGI-41 METHYLTRANSFERASE"/>
    <property type="match status" value="1"/>
</dbReference>
<organism evidence="2 3">
    <name type="scientific">Aquatica leii</name>
    <dbReference type="NCBI Taxonomy" id="1421715"/>
    <lineage>
        <taxon>Eukaryota</taxon>
        <taxon>Metazoa</taxon>
        <taxon>Ecdysozoa</taxon>
        <taxon>Arthropoda</taxon>
        <taxon>Hexapoda</taxon>
        <taxon>Insecta</taxon>
        <taxon>Pterygota</taxon>
        <taxon>Neoptera</taxon>
        <taxon>Endopterygota</taxon>
        <taxon>Coleoptera</taxon>
        <taxon>Polyphaga</taxon>
        <taxon>Elateriformia</taxon>
        <taxon>Elateroidea</taxon>
        <taxon>Lampyridae</taxon>
        <taxon>Luciolinae</taxon>
        <taxon>Aquatica</taxon>
    </lineage>
</organism>
<feature type="domain" description="Methyltransferase" evidence="1">
    <location>
        <begin position="124"/>
        <end position="287"/>
    </location>
</feature>
<protein>
    <recommendedName>
        <fullName evidence="1">Methyltransferase domain-containing protein</fullName>
    </recommendedName>
</protein>
<dbReference type="SUPFAM" id="SSF53335">
    <property type="entry name" value="S-adenosyl-L-methionine-dependent methyltransferases"/>
    <property type="match status" value="1"/>
</dbReference>
<comment type="caution">
    <text evidence="2">The sequence shown here is derived from an EMBL/GenBank/DDBJ whole genome shotgun (WGS) entry which is preliminary data.</text>
</comment>
<evidence type="ECO:0000259" key="1">
    <source>
        <dbReference type="Pfam" id="PF13679"/>
    </source>
</evidence>
<dbReference type="InterPro" id="IPR052220">
    <property type="entry name" value="METTL25"/>
</dbReference>
<sequence length="465" mass="52717">MLPTQNLIKTHIETIISWIEPLLPVANSHMVEYFSKSVFKNSLPEDLYNEITNIGFDNTLEFIFNSKKDLDAPNLSSYIGGAKNLHLCNLKEVCFSKTNLNKKLIEWGSGDISSLKLEVFVTPKKSHEIEILSKITTAISLIKKTTHIIDVGGGKGYLGSLLALHHKIPVLSIDASLTNAHGAIKRLRLLERAWNSLKQNPKQSVPINKNQIANCTGLYKQITEFVTEDTNFDQLIENAFLEKSCNFGLIGLHTCGDLGSTCLKIFNKNYHIKFLCNVACCYHLLSEECEDSRSDLNNVGFPLSAFLKNKGFKLGRTVRMLAAQSIDRILHKKELPNKTVLYRAILEVLLDKYDVDYNSRKVGKIKKECNSFLEYASFSLSSINAKIQFSVNEIEDLFNTYKVYEQQLYVFYMLRCMLAPVVESLILLDRLLFLHENGHQTAFLVHLFDAIVSPRCYGIIAFKDV</sequence>
<dbReference type="InterPro" id="IPR029063">
    <property type="entry name" value="SAM-dependent_MTases_sf"/>
</dbReference>
<dbReference type="PANTHER" id="PTHR12496:SF9">
    <property type="entry name" value="METHYLTRANSFERASE-LIKE PROTEIN 25-RELATED"/>
    <property type="match status" value="1"/>
</dbReference>
<reference evidence="3" key="1">
    <citation type="submission" date="2023-01" db="EMBL/GenBank/DDBJ databases">
        <title>Key to firefly adult light organ development and bioluminescence: homeobox transcription factors regulate luciferase expression and transportation to peroxisome.</title>
        <authorList>
            <person name="Fu X."/>
        </authorList>
    </citation>
    <scope>NUCLEOTIDE SEQUENCE [LARGE SCALE GENOMIC DNA]</scope>
</reference>
<accession>A0AAN7SS79</accession>
<dbReference type="AlphaFoldDB" id="A0AAN7SS79"/>
<dbReference type="Proteomes" id="UP001353858">
    <property type="component" value="Unassembled WGS sequence"/>
</dbReference>
<gene>
    <name evidence="2" type="ORF">RN001_006264</name>
</gene>
<dbReference type="EMBL" id="JARPUR010000002">
    <property type="protein sequence ID" value="KAK4882945.1"/>
    <property type="molecule type" value="Genomic_DNA"/>
</dbReference>
<proteinExistence type="predicted"/>
<evidence type="ECO:0000313" key="2">
    <source>
        <dbReference type="EMBL" id="KAK4882945.1"/>
    </source>
</evidence>
<keyword evidence="3" id="KW-1185">Reference proteome</keyword>